<protein>
    <submittedName>
        <fullName evidence="1">11579_t:CDS:1</fullName>
    </submittedName>
</protein>
<evidence type="ECO:0000313" key="2">
    <source>
        <dbReference type="Proteomes" id="UP000789702"/>
    </source>
</evidence>
<reference evidence="1" key="1">
    <citation type="submission" date="2021-06" db="EMBL/GenBank/DDBJ databases">
        <authorList>
            <person name="Kallberg Y."/>
            <person name="Tangrot J."/>
            <person name="Rosling A."/>
        </authorList>
    </citation>
    <scope>NUCLEOTIDE SEQUENCE</scope>
    <source>
        <strain evidence="1">IL203A</strain>
    </source>
</reference>
<gene>
    <name evidence="1" type="ORF">DHETER_LOCUS480</name>
</gene>
<sequence length="185" mass="22058">MPIQQRHLVTPISLAVVSTSSFAIPTISLLCNSQDRNNQNYVELNNFESHENTMEEIFDENSESEYEYDNEKDSENYNDEYNDEYNREDDEEYSEKCDEEYSEKYDEEDSDKEFNSEYNLPLRTHKDYLEDISAIEHSNRSSHKREVQEREETPNYSKSHGFIIEDVEEKLYSLSSSYQMNKTEI</sequence>
<comment type="caution">
    <text evidence="1">The sequence shown here is derived from an EMBL/GenBank/DDBJ whole genome shotgun (WGS) entry which is preliminary data.</text>
</comment>
<proteinExistence type="predicted"/>
<accession>A0ACA9K075</accession>
<name>A0ACA9K075_9GLOM</name>
<dbReference type="Proteomes" id="UP000789702">
    <property type="component" value="Unassembled WGS sequence"/>
</dbReference>
<organism evidence="1 2">
    <name type="scientific">Dentiscutata heterogama</name>
    <dbReference type="NCBI Taxonomy" id="1316150"/>
    <lineage>
        <taxon>Eukaryota</taxon>
        <taxon>Fungi</taxon>
        <taxon>Fungi incertae sedis</taxon>
        <taxon>Mucoromycota</taxon>
        <taxon>Glomeromycotina</taxon>
        <taxon>Glomeromycetes</taxon>
        <taxon>Diversisporales</taxon>
        <taxon>Gigasporaceae</taxon>
        <taxon>Dentiscutata</taxon>
    </lineage>
</organism>
<keyword evidence="2" id="KW-1185">Reference proteome</keyword>
<evidence type="ECO:0000313" key="1">
    <source>
        <dbReference type="EMBL" id="CAG8444542.1"/>
    </source>
</evidence>
<dbReference type="EMBL" id="CAJVPU010000240">
    <property type="protein sequence ID" value="CAG8444542.1"/>
    <property type="molecule type" value="Genomic_DNA"/>
</dbReference>